<dbReference type="SUPFAM" id="SSF52980">
    <property type="entry name" value="Restriction endonuclease-like"/>
    <property type="match status" value="1"/>
</dbReference>
<keyword evidence="1" id="KW-0255">Endonuclease</keyword>
<organism evidence="1 2">
    <name type="scientific">phage Lak_Megaphage_RVC_AP1_GC26</name>
    <dbReference type="NCBI Taxonomy" id="3109224"/>
    <lineage>
        <taxon>Viruses</taxon>
        <taxon>Duplodnaviria</taxon>
        <taxon>Heunggongvirae</taxon>
        <taxon>Uroviricota</taxon>
        <taxon>Caudoviricetes</taxon>
        <taxon>Caudoviricetes code 15 clade</taxon>
    </lineage>
</organism>
<name>A0ABZ0Z6F4_9CAUD</name>
<dbReference type="Gene3D" id="3.40.960.10">
    <property type="entry name" value="VSR Endonuclease"/>
    <property type="match status" value="1"/>
</dbReference>
<keyword evidence="1" id="KW-0378">Hydrolase</keyword>
<dbReference type="InterPro" id="IPR011335">
    <property type="entry name" value="Restrct_endonuc-II-like"/>
</dbReference>
<reference evidence="1 2" key="1">
    <citation type="submission" date="2023-11" db="EMBL/GenBank/DDBJ databases">
        <authorList>
            <person name="Cook R."/>
            <person name="Crisci M."/>
            <person name="Pye H."/>
            <person name="Adriaenssens E."/>
            <person name="Santini J."/>
        </authorList>
    </citation>
    <scope>NUCLEOTIDE SEQUENCE [LARGE SCALE GENOMIC DNA]</scope>
    <source>
        <strain evidence="1">Lak_Megaphage_RVC_AP1_GC26</strain>
    </source>
</reference>
<protein>
    <submittedName>
        <fullName evidence="1">Homing endonuclease</fullName>
    </submittedName>
</protein>
<dbReference type="GO" id="GO:0004519">
    <property type="term" value="F:endonuclease activity"/>
    <property type="evidence" value="ECO:0007669"/>
    <property type="project" value="UniProtKB-KW"/>
</dbReference>
<dbReference type="Proteomes" id="UP001346559">
    <property type="component" value="Segment"/>
</dbReference>
<evidence type="ECO:0000313" key="2">
    <source>
        <dbReference type="Proteomes" id="UP001346559"/>
    </source>
</evidence>
<keyword evidence="2" id="KW-1185">Reference proteome</keyword>
<accession>A0ABZ0Z6F4</accession>
<keyword evidence="1" id="KW-0540">Nuclease</keyword>
<proteinExistence type="predicted"/>
<evidence type="ECO:0000313" key="1">
    <source>
        <dbReference type="EMBL" id="WQJ54266.1"/>
    </source>
</evidence>
<sequence length="442" mass="53370">MEVTDQIIIDKLTVFRHNSIQLNTCRIKESWLKDHGLYDYLMNRFKSVKNIQEIIYRIYYKLPDDLQLHCKTCSKEIPLEFKGFRYGYNNHCSYKCSLNDPEKIHKLTNVKQKENIDDDYVLNLMIKDDRLISEYCKSKKLKQFGIYDYMMNRYDDLQKSKSVIQEIVYRMKYHIDKSHRCPNCGKYVKFYRFSEGFRHFCSNYCLNIFNTDIKHHARQQISKKNWLTRGYKIDYSENNDKLIIYNQCSIHNPFTINKTTFYNRCEKDIVMCPICNPEKNLEASIEYKIRLLLEKHNIKFEQHVRYIISPREFDFYLPDYKVAIECNGIYWHCGINGKNRFKVKYDLVSKTDIQMLTFWEDDIHYNIDKIENIILRSCHLEQKVFSDNCIIKELDENICKDFINTYHIDNYIESDIKLGLFKNNELLCCMTFSNISDNNYIL</sequence>
<dbReference type="EMBL" id="OR769218">
    <property type="protein sequence ID" value="WQJ54266.1"/>
    <property type="molecule type" value="Genomic_DNA"/>
</dbReference>